<dbReference type="EC" id="3.5.1.98" evidence="3"/>
<protein>
    <recommendedName>
        <fullName evidence="3">histone deacetylase</fullName>
        <ecNumber evidence="3">3.5.1.98</ecNumber>
    </recommendedName>
</protein>
<feature type="domain" description="Arb2-like" evidence="13">
    <location>
        <begin position="485"/>
        <end position="543"/>
    </location>
</feature>
<dbReference type="InterPro" id="IPR023696">
    <property type="entry name" value="Ureohydrolase_dom_sf"/>
</dbReference>
<keyword evidence="4" id="KW-0678">Repressor</keyword>
<comment type="caution">
    <text evidence="14">The sequence shown here is derived from an EMBL/GenBank/DDBJ whole genome shotgun (WGS) entry which is preliminary data.</text>
</comment>
<evidence type="ECO:0000259" key="13">
    <source>
        <dbReference type="Pfam" id="PF09757"/>
    </source>
</evidence>
<dbReference type="AlphaFoldDB" id="A0A4U0WPI4"/>
<comment type="catalytic activity">
    <reaction evidence="10">
        <text>N(6)-acetyl-L-lysyl-[histone] + H2O = L-lysyl-[histone] + acetate</text>
        <dbReference type="Rhea" id="RHEA:58196"/>
        <dbReference type="Rhea" id="RHEA-COMP:9845"/>
        <dbReference type="Rhea" id="RHEA-COMP:11338"/>
        <dbReference type="ChEBI" id="CHEBI:15377"/>
        <dbReference type="ChEBI" id="CHEBI:29969"/>
        <dbReference type="ChEBI" id="CHEBI:30089"/>
        <dbReference type="ChEBI" id="CHEBI:61930"/>
        <dbReference type="EC" id="3.5.1.98"/>
    </reaction>
</comment>
<feature type="region of interest" description="Disordered" evidence="11">
    <location>
        <begin position="29"/>
        <end position="53"/>
    </location>
</feature>
<dbReference type="PANTHER" id="PTHR10625:SF5">
    <property type="entry name" value="HISTONE DEACETYLASE"/>
    <property type="match status" value="1"/>
</dbReference>
<keyword evidence="5" id="KW-0378">Hydrolase</keyword>
<dbReference type="PANTHER" id="PTHR10625">
    <property type="entry name" value="HISTONE DEACETYLASE HDAC1-RELATED"/>
    <property type="match status" value="1"/>
</dbReference>
<evidence type="ECO:0000256" key="4">
    <source>
        <dbReference type="ARBA" id="ARBA00022491"/>
    </source>
</evidence>
<evidence type="ECO:0000256" key="3">
    <source>
        <dbReference type="ARBA" id="ARBA00012111"/>
    </source>
</evidence>
<dbReference type="InterPro" id="IPR037138">
    <property type="entry name" value="His_deacetylse_dom_sf"/>
</dbReference>
<evidence type="ECO:0000256" key="8">
    <source>
        <dbReference type="ARBA" id="ARBA00023163"/>
    </source>
</evidence>
<evidence type="ECO:0000313" key="15">
    <source>
        <dbReference type="Proteomes" id="UP000309340"/>
    </source>
</evidence>
<evidence type="ECO:0000256" key="5">
    <source>
        <dbReference type="ARBA" id="ARBA00022801"/>
    </source>
</evidence>
<keyword evidence="8" id="KW-0804">Transcription</keyword>
<dbReference type="Proteomes" id="UP000309340">
    <property type="component" value="Unassembled WGS sequence"/>
</dbReference>
<keyword evidence="15" id="KW-1185">Reference proteome</keyword>
<accession>A0A4U0WPI4</accession>
<keyword evidence="6" id="KW-0156">Chromatin regulator</keyword>
<reference evidence="14 15" key="1">
    <citation type="submission" date="2017-03" db="EMBL/GenBank/DDBJ databases">
        <title>Genomes of endolithic fungi from Antarctica.</title>
        <authorList>
            <person name="Coleine C."/>
            <person name="Masonjones S."/>
            <person name="Stajich J.E."/>
        </authorList>
    </citation>
    <scope>NUCLEOTIDE SEQUENCE [LARGE SCALE GENOMIC DNA]</scope>
    <source>
        <strain evidence="14 15">CCFEE 5184</strain>
    </source>
</reference>
<dbReference type="EMBL" id="NAJQ01000799">
    <property type="protein sequence ID" value="TKA64777.1"/>
    <property type="molecule type" value="Genomic_DNA"/>
</dbReference>
<dbReference type="SUPFAM" id="SSF52768">
    <property type="entry name" value="Arginase/deacetylase"/>
    <property type="match status" value="1"/>
</dbReference>
<dbReference type="Pfam" id="PF00850">
    <property type="entry name" value="Hist_deacetyl"/>
    <property type="match status" value="1"/>
</dbReference>
<evidence type="ECO:0000256" key="1">
    <source>
        <dbReference type="ARBA" id="ARBA00004123"/>
    </source>
</evidence>
<evidence type="ECO:0000313" key="14">
    <source>
        <dbReference type="EMBL" id="TKA64777.1"/>
    </source>
</evidence>
<evidence type="ECO:0000256" key="9">
    <source>
        <dbReference type="ARBA" id="ARBA00023242"/>
    </source>
</evidence>
<organism evidence="14 15">
    <name type="scientific">Friedmanniomyces simplex</name>
    <dbReference type="NCBI Taxonomy" id="329884"/>
    <lineage>
        <taxon>Eukaryota</taxon>
        <taxon>Fungi</taxon>
        <taxon>Dikarya</taxon>
        <taxon>Ascomycota</taxon>
        <taxon>Pezizomycotina</taxon>
        <taxon>Dothideomycetes</taxon>
        <taxon>Dothideomycetidae</taxon>
        <taxon>Mycosphaerellales</taxon>
        <taxon>Teratosphaeriaceae</taxon>
        <taxon>Friedmanniomyces</taxon>
    </lineage>
</organism>
<dbReference type="FunFam" id="3.40.800.20:FF:000005">
    <property type="entry name" value="histone deacetylase 6"/>
    <property type="match status" value="1"/>
</dbReference>
<sequence length="543" mass="60640">MDIGDTADVFMHDGDVLASTENLTQFAQASPDSEGTDAENGLHKNSRSPAMKGAGLKIERSIDQLLDPRPDRPRPAKYAELPYATAQTGLVYDVRMRFHVEPVPTELDMHPEDPRRIHAIFEAFVHAGLAWAKAGGTDGPTKYHMGRIDAREVTKDEVCLVHTAKHWDWIQTLSSKTAEELEVIVQHPGQLIMDSVYVSSNTPFCAALSAGGAIEACRAVMLGKVKNVFAVIRPPGHHAEREDVKGFCFYDNVSIATKVCQREFGEQCRKVFILDWDVHHGNGIQQAHYDDPNVLYISLHVHKDGRFYPEQSYRDRREAYGDHLHCGKGAAQGTNVNIPWRDHGMGDADYVYAFQQVVMPIATEFDPDLVIIAAGFDAAEGDMLGGCFVTPAGYAHMTHMLMSLAEGRLAVCLEGGYNLDSIARSACAVGRTMMGEPPDRLQNVKPTNKGVDVVKRVLRQQSKFWSCLYPKDMSLHLAALPHSERLHDVVRKWQATTLWDEHEMTPLFVHKEQLSKSFENQVLATPNYMEPRPLLVILHDPPE</sequence>
<comment type="similarity">
    <text evidence="2">Belongs to the histone deacetylase family. HD type 2 subfamily.</text>
</comment>
<evidence type="ECO:0000256" key="10">
    <source>
        <dbReference type="ARBA" id="ARBA00048287"/>
    </source>
</evidence>
<dbReference type="PRINTS" id="PR01270">
    <property type="entry name" value="HDASUPER"/>
</dbReference>
<comment type="subcellular location">
    <subcellularLocation>
        <location evidence="1">Nucleus</location>
    </subcellularLocation>
</comment>
<evidence type="ECO:0000259" key="12">
    <source>
        <dbReference type="Pfam" id="PF00850"/>
    </source>
</evidence>
<gene>
    <name evidence="14" type="ORF">B0A55_08550</name>
</gene>
<dbReference type="STRING" id="329884.A0A4U0WPI4"/>
<dbReference type="InterPro" id="IPR023801">
    <property type="entry name" value="His_deacetylse_dom"/>
</dbReference>
<dbReference type="InterPro" id="IPR000286">
    <property type="entry name" value="HDACs"/>
</dbReference>
<evidence type="ECO:0000256" key="6">
    <source>
        <dbReference type="ARBA" id="ARBA00022853"/>
    </source>
</evidence>
<name>A0A4U0WPI4_9PEZI</name>
<dbReference type="GO" id="GO:0141221">
    <property type="term" value="F:histone deacetylase activity, hydrolytic mechanism"/>
    <property type="evidence" value="ECO:0007669"/>
    <property type="project" value="UniProtKB-EC"/>
</dbReference>
<dbReference type="OrthoDB" id="424012at2759"/>
<feature type="domain" description="Histone deacetylase" evidence="12">
    <location>
        <begin position="110"/>
        <end position="430"/>
    </location>
</feature>
<evidence type="ECO:0000256" key="11">
    <source>
        <dbReference type="SAM" id="MobiDB-lite"/>
    </source>
</evidence>
<evidence type="ECO:0000256" key="7">
    <source>
        <dbReference type="ARBA" id="ARBA00023015"/>
    </source>
</evidence>
<proteinExistence type="inferred from homology"/>
<evidence type="ECO:0000256" key="2">
    <source>
        <dbReference type="ARBA" id="ARBA00007738"/>
    </source>
</evidence>
<dbReference type="GO" id="GO:0000118">
    <property type="term" value="C:histone deacetylase complex"/>
    <property type="evidence" value="ECO:0007669"/>
    <property type="project" value="TreeGrafter"/>
</dbReference>
<feature type="non-terminal residue" evidence="14">
    <location>
        <position position="543"/>
    </location>
</feature>
<dbReference type="Pfam" id="PF09757">
    <property type="entry name" value="Arb2-like"/>
    <property type="match status" value="1"/>
</dbReference>
<keyword evidence="9" id="KW-0539">Nucleus</keyword>
<dbReference type="GO" id="GO:0040029">
    <property type="term" value="P:epigenetic regulation of gene expression"/>
    <property type="evidence" value="ECO:0007669"/>
    <property type="project" value="TreeGrafter"/>
</dbReference>
<dbReference type="Gene3D" id="3.40.800.20">
    <property type="entry name" value="Histone deacetylase domain"/>
    <property type="match status" value="1"/>
</dbReference>
<keyword evidence="7" id="KW-0805">Transcription regulation</keyword>
<dbReference type="InterPro" id="IPR019154">
    <property type="entry name" value="Arb2-like_domain"/>
</dbReference>